<comment type="cofactor">
    <cofactor evidence="1">
        <name>Mg(2+)</name>
        <dbReference type="ChEBI" id="CHEBI:18420"/>
    </cofactor>
</comment>
<dbReference type="RefSeq" id="WP_163772266.1">
    <property type="nucleotide sequence ID" value="NZ_JAAGXA010000006.1"/>
</dbReference>
<dbReference type="PROSITE" id="PS00893">
    <property type="entry name" value="NUDIX_BOX"/>
    <property type="match status" value="1"/>
</dbReference>
<comment type="caution">
    <text evidence="4">The sequence shown here is derived from an EMBL/GenBank/DDBJ whole genome shotgun (WGS) entry which is preliminary data.</text>
</comment>
<dbReference type="GO" id="GO:0016787">
    <property type="term" value="F:hydrolase activity"/>
    <property type="evidence" value="ECO:0007669"/>
    <property type="project" value="UniProtKB-KW"/>
</dbReference>
<dbReference type="Gene3D" id="3.90.79.10">
    <property type="entry name" value="Nucleoside Triphosphate Pyrophosphohydrolase"/>
    <property type="match status" value="1"/>
</dbReference>
<dbReference type="AlphaFoldDB" id="A0A6P0HJ42"/>
<dbReference type="EMBL" id="JAAGXA010000006">
    <property type="protein sequence ID" value="NEN78732.1"/>
    <property type="molecule type" value="Genomic_DNA"/>
</dbReference>
<keyword evidence="2" id="KW-0378">Hydrolase</keyword>
<proteinExistence type="predicted"/>
<dbReference type="Pfam" id="PF00293">
    <property type="entry name" value="NUDIX"/>
    <property type="match status" value="1"/>
</dbReference>
<reference evidence="4 5" key="1">
    <citation type="journal article" date="2014" name="Int. J. Syst. Evol. Microbiol.">
        <title>Nocardioides zeae sp. nov., isolated from the stem of Zea mays.</title>
        <authorList>
            <person name="Glaeser S.P."/>
            <person name="McInroy J.A."/>
            <person name="Busse H.J."/>
            <person name="Kampfer P."/>
        </authorList>
    </citation>
    <scope>NUCLEOTIDE SEQUENCE [LARGE SCALE GENOMIC DNA]</scope>
    <source>
        <strain evidence="4 5">JCM 30728</strain>
    </source>
</reference>
<gene>
    <name evidence="4" type="ORF">G3T38_10620</name>
</gene>
<evidence type="ECO:0000259" key="3">
    <source>
        <dbReference type="PROSITE" id="PS51462"/>
    </source>
</evidence>
<protein>
    <submittedName>
        <fullName evidence="4">NUDIX domain-containing protein</fullName>
    </submittedName>
</protein>
<evidence type="ECO:0000256" key="1">
    <source>
        <dbReference type="ARBA" id="ARBA00001946"/>
    </source>
</evidence>
<feature type="domain" description="Nudix hydrolase" evidence="3">
    <location>
        <begin position="19"/>
        <end position="158"/>
    </location>
</feature>
<dbReference type="PANTHER" id="PTHR43046:SF16">
    <property type="entry name" value="ADP-RIBOSE PYROPHOSPHATASE YJHB-RELATED"/>
    <property type="match status" value="1"/>
</dbReference>
<dbReference type="PROSITE" id="PS51462">
    <property type="entry name" value="NUDIX"/>
    <property type="match status" value="1"/>
</dbReference>
<organism evidence="4 5">
    <name type="scientific">Nocardioides zeae</name>
    <dbReference type="NCBI Taxonomy" id="1457234"/>
    <lineage>
        <taxon>Bacteria</taxon>
        <taxon>Bacillati</taxon>
        <taxon>Actinomycetota</taxon>
        <taxon>Actinomycetes</taxon>
        <taxon>Propionibacteriales</taxon>
        <taxon>Nocardioidaceae</taxon>
        <taxon>Nocardioides</taxon>
    </lineage>
</organism>
<evidence type="ECO:0000256" key="2">
    <source>
        <dbReference type="ARBA" id="ARBA00022801"/>
    </source>
</evidence>
<dbReference type="SUPFAM" id="SSF55811">
    <property type="entry name" value="Nudix"/>
    <property type="match status" value="1"/>
</dbReference>
<dbReference type="InterPro" id="IPR015797">
    <property type="entry name" value="NUDIX_hydrolase-like_dom_sf"/>
</dbReference>
<dbReference type="CDD" id="cd18879">
    <property type="entry name" value="NUDIX_Hydrolase"/>
    <property type="match status" value="1"/>
</dbReference>
<dbReference type="InterPro" id="IPR000086">
    <property type="entry name" value="NUDIX_hydrolase_dom"/>
</dbReference>
<evidence type="ECO:0000313" key="4">
    <source>
        <dbReference type="EMBL" id="NEN78732.1"/>
    </source>
</evidence>
<sequence length="163" mass="17722">MPVPDFIAALRERIGTAELWLPGVTAVVVRPGNGPGAAAREVLLVRRSDNGAWTPVTGICDPGEEPAVTARREALEETGVEIVVDRLALVRTTGLVVYPNGDRNRYLDHTFACRWVAGEAYVADDESSEVGWFALDALPPMSDEMRERIDAGASDETATRFVR</sequence>
<dbReference type="Proteomes" id="UP000468687">
    <property type="component" value="Unassembled WGS sequence"/>
</dbReference>
<name>A0A6P0HJ42_9ACTN</name>
<evidence type="ECO:0000313" key="5">
    <source>
        <dbReference type="Proteomes" id="UP000468687"/>
    </source>
</evidence>
<keyword evidence="5" id="KW-1185">Reference proteome</keyword>
<dbReference type="InterPro" id="IPR020084">
    <property type="entry name" value="NUDIX_hydrolase_CS"/>
</dbReference>
<dbReference type="PANTHER" id="PTHR43046">
    <property type="entry name" value="GDP-MANNOSE MANNOSYL HYDROLASE"/>
    <property type="match status" value="1"/>
</dbReference>
<accession>A0A6P0HJ42</accession>